<dbReference type="Pfam" id="PF13356">
    <property type="entry name" value="Arm-DNA-bind_3"/>
    <property type="match status" value="1"/>
</dbReference>
<dbReference type="PANTHER" id="PTHR30629">
    <property type="entry name" value="PROPHAGE INTEGRASE"/>
    <property type="match status" value="1"/>
</dbReference>
<dbReference type="Pfam" id="PF22022">
    <property type="entry name" value="Phage_int_M"/>
    <property type="match status" value="1"/>
</dbReference>
<evidence type="ECO:0000313" key="7">
    <source>
        <dbReference type="Proteomes" id="UP000562395"/>
    </source>
</evidence>
<dbReference type="InterPro" id="IPR038488">
    <property type="entry name" value="Integrase_DNA-bd_sf"/>
</dbReference>
<gene>
    <name evidence="6" type="ORF">GGQ88_000068</name>
</gene>
<dbReference type="GO" id="GO:0015074">
    <property type="term" value="P:DNA integration"/>
    <property type="evidence" value="ECO:0007669"/>
    <property type="project" value="UniProtKB-KW"/>
</dbReference>
<keyword evidence="2" id="KW-0229">DNA integration</keyword>
<dbReference type="EMBL" id="JACICY010000001">
    <property type="protein sequence ID" value="MBB3858828.1"/>
    <property type="molecule type" value="Genomic_DNA"/>
</dbReference>
<dbReference type="InterPro" id="IPR053876">
    <property type="entry name" value="Phage_int_M"/>
</dbReference>
<evidence type="ECO:0000256" key="1">
    <source>
        <dbReference type="ARBA" id="ARBA00008857"/>
    </source>
</evidence>
<evidence type="ECO:0000256" key="2">
    <source>
        <dbReference type="ARBA" id="ARBA00022908"/>
    </source>
</evidence>
<feature type="domain" description="Integrase DNA-binding" evidence="4">
    <location>
        <begin position="2"/>
        <end position="85"/>
    </location>
</feature>
<dbReference type="InterPro" id="IPR050808">
    <property type="entry name" value="Phage_Integrase"/>
</dbReference>
<keyword evidence="7" id="KW-1185">Reference proteome</keyword>
<evidence type="ECO:0008006" key="8">
    <source>
        <dbReference type="Google" id="ProtNLM"/>
    </source>
</evidence>
<feature type="domain" description="Phage integrase central" evidence="5">
    <location>
        <begin position="99"/>
        <end position="173"/>
    </location>
</feature>
<evidence type="ECO:0000256" key="3">
    <source>
        <dbReference type="ARBA" id="ARBA00023125"/>
    </source>
</evidence>
<dbReference type="Proteomes" id="UP000562395">
    <property type="component" value="Unassembled WGS sequence"/>
</dbReference>
<dbReference type="AlphaFoldDB" id="A0A7W6EU19"/>
<dbReference type="Gene3D" id="1.10.150.130">
    <property type="match status" value="1"/>
</dbReference>
<name>A0A7W6EU19_9SPHN</name>
<comment type="caution">
    <text evidence="6">The sequence shown here is derived from an EMBL/GenBank/DDBJ whole genome shotgun (WGS) entry which is preliminary data.</text>
</comment>
<comment type="similarity">
    <text evidence="1">Belongs to the 'phage' integrase family.</text>
</comment>
<protein>
    <recommendedName>
        <fullName evidence="8">DUF4102 domain-containing protein</fullName>
    </recommendedName>
</protein>
<dbReference type="Gene3D" id="3.30.160.390">
    <property type="entry name" value="Integrase, DNA-binding domain"/>
    <property type="match status" value="1"/>
</dbReference>
<sequence>MLNDAKIRAVKPRDKAFKLTDSNRLYLLVPPSGSKLWKWSYVYDGKQKTLALGSYPLISLVQARTLRDEARSQLAEGRDPSVIRKLKIEANLEAGRNTFERVARKWHENARSQWARIHADDVIRILERDVFPIIGALPLTDLTPPKVLEVLKIVEDRGAVETAKRLRQRISAVRHA</sequence>
<dbReference type="RefSeq" id="WP_183611040.1">
    <property type="nucleotide sequence ID" value="NZ_JACICY010000001.1"/>
</dbReference>
<keyword evidence="3" id="KW-0238">DNA-binding</keyword>
<proteinExistence type="inferred from homology"/>
<evidence type="ECO:0000259" key="4">
    <source>
        <dbReference type="Pfam" id="PF13356"/>
    </source>
</evidence>
<evidence type="ECO:0000259" key="5">
    <source>
        <dbReference type="Pfam" id="PF22022"/>
    </source>
</evidence>
<reference evidence="6 7" key="1">
    <citation type="submission" date="2020-08" db="EMBL/GenBank/DDBJ databases">
        <title>Genomic Encyclopedia of Type Strains, Phase IV (KMG-IV): sequencing the most valuable type-strain genomes for metagenomic binning, comparative biology and taxonomic classification.</title>
        <authorList>
            <person name="Goeker M."/>
        </authorList>
    </citation>
    <scope>NUCLEOTIDE SEQUENCE [LARGE SCALE GENOMIC DNA]</scope>
    <source>
        <strain evidence="6 7">DSM 14552</strain>
    </source>
</reference>
<dbReference type="SUPFAM" id="SSF56349">
    <property type="entry name" value="DNA breaking-rejoining enzymes"/>
    <property type="match status" value="1"/>
</dbReference>
<organism evidence="6 7">
    <name type="scientific">Novosphingobium hassiacum</name>
    <dbReference type="NCBI Taxonomy" id="173676"/>
    <lineage>
        <taxon>Bacteria</taxon>
        <taxon>Pseudomonadati</taxon>
        <taxon>Pseudomonadota</taxon>
        <taxon>Alphaproteobacteria</taxon>
        <taxon>Sphingomonadales</taxon>
        <taxon>Sphingomonadaceae</taxon>
        <taxon>Novosphingobium</taxon>
    </lineage>
</organism>
<dbReference type="InterPro" id="IPR011010">
    <property type="entry name" value="DNA_brk_join_enz"/>
</dbReference>
<accession>A0A7W6EU19</accession>
<dbReference type="GO" id="GO:0003677">
    <property type="term" value="F:DNA binding"/>
    <property type="evidence" value="ECO:0007669"/>
    <property type="project" value="UniProtKB-KW"/>
</dbReference>
<dbReference type="PANTHER" id="PTHR30629:SF2">
    <property type="entry name" value="PROPHAGE INTEGRASE INTS-RELATED"/>
    <property type="match status" value="1"/>
</dbReference>
<dbReference type="InterPro" id="IPR025166">
    <property type="entry name" value="Integrase_DNA_bind_dom"/>
</dbReference>
<evidence type="ECO:0000313" key="6">
    <source>
        <dbReference type="EMBL" id="MBB3858828.1"/>
    </source>
</evidence>
<dbReference type="InterPro" id="IPR010998">
    <property type="entry name" value="Integrase_recombinase_N"/>
</dbReference>